<dbReference type="InterPro" id="IPR010035">
    <property type="entry name" value="Thi_S"/>
</dbReference>
<dbReference type="Pfam" id="PF02597">
    <property type="entry name" value="ThiS"/>
    <property type="match status" value="1"/>
</dbReference>
<reference evidence="1" key="1">
    <citation type="submission" date="2022-07" db="EMBL/GenBank/DDBJ databases">
        <title>Description and genome-wide analysis of Profundicola chukchiensis gen. nov., sp. nov., marine bacteria isolated from bottom sediments of the Chukchi Sea.</title>
        <authorList>
            <person name="Romanenko L."/>
            <person name="Otstavnykh N."/>
            <person name="Kurilenko V."/>
            <person name="Eremeev V."/>
            <person name="Velansky P."/>
            <person name="Mikhailov V."/>
            <person name="Isaeva M."/>
        </authorList>
    </citation>
    <scope>NUCLEOTIDE SEQUENCE</scope>
    <source>
        <strain evidence="1">KMM 9713</strain>
    </source>
</reference>
<dbReference type="CDD" id="cd00565">
    <property type="entry name" value="Ubl_ThiS"/>
    <property type="match status" value="1"/>
</dbReference>
<dbReference type="Proteomes" id="UP001152599">
    <property type="component" value="Unassembled WGS sequence"/>
</dbReference>
<protein>
    <submittedName>
        <fullName evidence="1">Sulfur carrier protein ThiS</fullName>
    </submittedName>
</protein>
<dbReference type="SUPFAM" id="SSF54285">
    <property type="entry name" value="MoaD/ThiS"/>
    <property type="match status" value="1"/>
</dbReference>
<organism evidence="1 2">
    <name type="scientific">Profundicola chukchiensis</name>
    <dbReference type="NCBI Taxonomy" id="2961959"/>
    <lineage>
        <taxon>Bacteria</taxon>
        <taxon>Pseudomonadati</taxon>
        <taxon>Bacteroidota</taxon>
        <taxon>Flavobacteriia</taxon>
        <taxon>Flavobacteriales</taxon>
        <taxon>Weeksellaceae</taxon>
        <taxon>Profundicola</taxon>
    </lineage>
</organism>
<keyword evidence="2" id="KW-1185">Reference proteome</keyword>
<dbReference type="RefSeq" id="WP_304417242.1">
    <property type="nucleotide sequence ID" value="NZ_JANAIE010000005.1"/>
</dbReference>
<dbReference type="Gene3D" id="3.10.20.30">
    <property type="match status" value="1"/>
</dbReference>
<dbReference type="NCBIfam" id="TIGR01683">
    <property type="entry name" value="thiS"/>
    <property type="match status" value="1"/>
</dbReference>
<dbReference type="InterPro" id="IPR003749">
    <property type="entry name" value="ThiS/MoaD-like"/>
</dbReference>
<accession>A0A9X4RWX0</accession>
<dbReference type="AlphaFoldDB" id="A0A9X4RWX0"/>
<dbReference type="InterPro" id="IPR016155">
    <property type="entry name" value="Mopterin_synth/thiamin_S_b"/>
</dbReference>
<sequence length="67" mass="7423">MIKIKVNDKSLEIEKDFTIQQLLSKIGSPQDGIAVAINDSIVFKHLWSSQTLVENDKILIIQATQGG</sequence>
<name>A0A9X4RWX0_9FLAO</name>
<proteinExistence type="predicted"/>
<gene>
    <name evidence="1" type="primary">thiS</name>
    <name evidence="1" type="ORF">NMK71_07820</name>
</gene>
<comment type="caution">
    <text evidence="1">The sequence shown here is derived from an EMBL/GenBank/DDBJ whole genome shotgun (WGS) entry which is preliminary data.</text>
</comment>
<evidence type="ECO:0000313" key="2">
    <source>
        <dbReference type="Proteomes" id="UP001152599"/>
    </source>
</evidence>
<dbReference type="PANTHER" id="PTHR34472:SF1">
    <property type="entry name" value="SULFUR CARRIER PROTEIN THIS"/>
    <property type="match status" value="1"/>
</dbReference>
<evidence type="ECO:0000313" key="1">
    <source>
        <dbReference type="EMBL" id="MDG4946317.1"/>
    </source>
</evidence>
<dbReference type="PANTHER" id="PTHR34472">
    <property type="entry name" value="SULFUR CARRIER PROTEIN THIS"/>
    <property type="match status" value="1"/>
</dbReference>
<dbReference type="EMBL" id="JANCMU010000004">
    <property type="protein sequence ID" value="MDG4946317.1"/>
    <property type="molecule type" value="Genomic_DNA"/>
</dbReference>
<dbReference type="InterPro" id="IPR012675">
    <property type="entry name" value="Beta-grasp_dom_sf"/>
</dbReference>